<evidence type="ECO:0000313" key="2">
    <source>
        <dbReference type="Proteomes" id="UP001500403"/>
    </source>
</evidence>
<evidence type="ECO:0000313" key="1">
    <source>
        <dbReference type="EMBL" id="GAA2929597.1"/>
    </source>
</evidence>
<gene>
    <name evidence="1" type="ORF">GCM10010446_12710</name>
</gene>
<dbReference type="Pfam" id="PF21848">
    <property type="entry name" value="DUF6907"/>
    <property type="match status" value="1"/>
</dbReference>
<protein>
    <submittedName>
        <fullName evidence="1">Uncharacterized protein</fullName>
    </submittedName>
</protein>
<reference evidence="2" key="1">
    <citation type="journal article" date="2019" name="Int. J. Syst. Evol. Microbiol.">
        <title>The Global Catalogue of Microorganisms (GCM) 10K type strain sequencing project: providing services to taxonomists for standard genome sequencing and annotation.</title>
        <authorList>
            <consortium name="The Broad Institute Genomics Platform"/>
            <consortium name="The Broad Institute Genome Sequencing Center for Infectious Disease"/>
            <person name="Wu L."/>
            <person name="Ma J."/>
        </authorList>
    </citation>
    <scope>NUCLEOTIDE SEQUENCE [LARGE SCALE GENOMIC DNA]</scope>
    <source>
        <strain evidence="2">JCM 9088</strain>
    </source>
</reference>
<dbReference type="Proteomes" id="UP001500403">
    <property type="component" value="Unassembled WGS sequence"/>
</dbReference>
<dbReference type="EMBL" id="BAAAUD010000013">
    <property type="protein sequence ID" value="GAA2929597.1"/>
    <property type="molecule type" value="Genomic_DNA"/>
</dbReference>
<organism evidence="1 2">
    <name type="scientific">Streptomyces enissocaesilis</name>
    <dbReference type="NCBI Taxonomy" id="332589"/>
    <lineage>
        <taxon>Bacteria</taxon>
        <taxon>Bacillati</taxon>
        <taxon>Actinomycetota</taxon>
        <taxon>Actinomycetes</taxon>
        <taxon>Kitasatosporales</taxon>
        <taxon>Streptomycetaceae</taxon>
        <taxon>Streptomyces</taxon>
        <taxon>Streptomyces rochei group</taxon>
    </lineage>
</organism>
<dbReference type="RefSeq" id="WP_344491945.1">
    <property type="nucleotide sequence ID" value="NZ_BAAAUD010000013.1"/>
</dbReference>
<dbReference type="InterPro" id="IPR054202">
    <property type="entry name" value="DUF6907"/>
</dbReference>
<sequence>MTVVDDRTAVPAAPVEHRIVPALIGTYRRHQVVYIPCPYWCTEDHMDSPYALEDICHYADMSGVQVSSFLDESTALYNWWVRVESDPASGDPRMRAAHVLMGDDSAEEARLTPEMAEALSDDLISFAAQIRMAALTARQANRVAVA</sequence>
<proteinExistence type="predicted"/>
<accession>A0ABP6JEY8</accession>
<comment type="caution">
    <text evidence="1">The sequence shown here is derived from an EMBL/GenBank/DDBJ whole genome shotgun (WGS) entry which is preliminary data.</text>
</comment>
<name>A0ABP6JEY8_9ACTN</name>
<keyword evidence="2" id="KW-1185">Reference proteome</keyword>